<proteinExistence type="inferred from homology"/>
<comment type="subcellular location">
    <subcellularLocation>
        <location evidence="5">Cell membrane</location>
        <topology evidence="5">Multi-pass membrane protein</topology>
    </subcellularLocation>
    <subcellularLocation>
        <location evidence="1">Membrane</location>
        <topology evidence="1">Multi-pass membrane protein</topology>
    </subcellularLocation>
</comment>
<evidence type="ECO:0000313" key="7">
    <source>
        <dbReference type="Proteomes" id="UP000029553"/>
    </source>
</evidence>
<sequence length="111" mass="11715">MVASILGVAGDELLIPTLVILFGADIRLASSLPLAVSLPTMIVDFTRYSRDGSFAVLKAQKNCVVVMALGSLCGAWIGGLLLGVVHDAVLLPMFVLILLISSVKVWRHKGA</sequence>
<organism evidence="6 7">
    <name type="scientific">Comamonas testosteroni</name>
    <name type="common">Pseudomonas testosteroni</name>
    <dbReference type="NCBI Taxonomy" id="285"/>
    <lineage>
        <taxon>Bacteria</taxon>
        <taxon>Pseudomonadati</taxon>
        <taxon>Pseudomonadota</taxon>
        <taxon>Betaproteobacteria</taxon>
        <taxon>Burkholderiales</taxon>
        <taxon>Comamonadaceae</taxon>
        <taxon>Comamonas</taxon>
    </lineage>
</organism>
<dbReference type="InterPro" id="IPR002781">
    <property type="entry name" value="TM_pro_TauE-like"/>
</dbReference>
<comment type="similarity">
    <text evidence="5">Belongs to the 4-toluene sulfonate uptake permease (TSUP) (TC 2.A.102) family.</text>
</comment>
<dbReference type="AlphaFoldDB" id="A0A096GRW2"/>
<accession>A0A096GRW2</accession>
<keyword evidence="4 5" id="KW-0472">Membrane</keyword>
<protein>
    <recommendedName>
        <fullName evidence="5">Probable membrane transporter protein</fullName>
    </recommendedName>
</protein>
<keyword evidence="5" id="KW-1003">Cell membrane</keyword>
<evidence type="ECO:0000256" key="4">
    <source>
        <dbReference type="ARBA" id="ARBA00023136"/>
    </source>
</evidence>
<evidence type="ECO:0000313" key="6">
    <source>
        <dbReference type="EMBL" id="KGH27925.1"/>
    </source>
</evidence>
<feature type="transmembrane region" description="Helical" evidence="5">
    <location>
        <begin position="88"/>
        <end position="106"/>
    </location>
</feature>
<dbReference type="Proteomes" id="UP000029553">
    <property type="component" value="Unassembled WGS sequence"/>
</dbReference>
<comment type="caution">
    <text evidence="6">The sequence shown here is derived from an EMBL/GenBank/DDBJ whole genome shotgun (WGS) entry which is preliminary data.</text>
</comment>
<feature type="transmembrane region" description="Helical" evidence="5">
    <location>
        <begin position="63"/>
        <end position="82"/>
    </location>
</feature>
<gene>
    <name evidence="6" type="ORF">P353_16825</name>
</gene>
<feature type="transmembrane region" description="Helical" evidence="5">
    <location>
        <begin position="20"/>
        <end position="42"/>
    </location>
</feature>
<evidence type="ECO:0000256" key="1">
    <source>
        <dbReference type="ARBA" id="ARBA00004141"/>
    </source>
</evidence>
<evidence type="ECO:0000256" key="2">
    <source>
        <dbReference type="ARBA" id="ARBA00022692"/>
    </source>
</evidence>
<dbReference type="GO" id="GO:0005886">
    <property type="term" value="C:plasma membrane"/>
    <property type="evidence" value="ECO:0007669"/>
    <property type="project" value="UniProtKB-SubCell"/>
</dbReference>
<name>A0A096GRW2_COMTE</name>
<dbReference type="EMBL" id="AWOR01000056">
    <property type="protein sequence ID" value="KGH27925.1"/>
    <property type="molecule type" value="Genomic_DNA"/>
</dbReference>
<evidence type="ECO:0000256" key="5">
    <source>
        <dbReference type="RuleBase" id="RU363041"/>
    </source>
</evidence>
<keyword evidence="2 5" id="KW-0812">Transmembrane</keyword>
<dbReference type="Pfam" id="PF01925">
    <property type="entry name" value="TauE"/>
    <property type="match status" value="1"/>
</dbReference>
<reference evidence="6 7" key="1">
    <citation type="submission" date="2013-09" db="EMBL/GenBank/DDBJ databases">
        <title>High correlation between genotypes and phenotypes of environmental bacteria Comamonas testosteroni strains.</title>
        <authorList>
            <person name="Liu L."/>
            <person name="Zhu W."/>
            <person name="Xia X."/>
            <person name="Xu B."/>
            <person name="Luo M."/>
            <person name="Wang G."/>
        </authorList>
    </citation>
    <scope>NUCLEOTIDE SEQUENCE [LARGE SCALE GENOMIC DNA]</scope>
    <source>
        <strain evidence="6 7">JL40</strain>
    </source>
</reference>
<keyword evidence="3 5" id="KW-1133">Transmembrane helix</keyword>
<evidence type="ECO:0000256" key="3">
    <source>
        <dbReference type="ARBA" id="ARBA00022989"/>
    </source>
</evidence>